<proteinExistence type="predicted"/>
<name>F6D663_METPW</name>
<evidence type="ECO:0000313" key="1">
    <source>
        <dbReference type="EMBL" id="AEG18276.1"/>
    </source>
</evidence>
<dbReference type="eggNOG" id="arCOG03944">
    <property type="taxonomic scope" value="Archaea"/>
</dbReference>
<dbReference type="HOGENOM" id="CLU_2103536_0_0_2"/>
<reference evidence="1 2" key="1">
    <citation type="journal article" date="2014" name="Int. J. Syst. Evol. Microbiol.">
        <title>Methanobacterium paludis sp. nov. and a novel strain of Methanobacterium lacus isolated from northern peatlands.</title>
        <authorList>
            <person name="Cadillo-Quiroz H."/>
            <person name="Brauer S.L."/>
            <person name="Goodson N."/>
            <person name="Yavitt J.B."/>
            <person name="Zinder S.H."/>
        </authorList>
    </citation>
    <scope>NUCLEOTIDE SEQUENCE [LARGE SCALE GENOMIC DNA]</scope>
    <source>
        <strain evidence="2">DSM 25820 / JCM 18151 / SWAN1</strain>
    </source>
</reference>
<gene>
    <name evidence="1" type="ordered locus">MSWAN_1259</name>
</gene>
<dbReference type="KEGG" id="mew:MSWAN_1259"/>
<dbReference type="Proteomes" id="UP000009231">
    <property type="component" value="Chromosome"/>
</dbReference>
<dbReference type="AlphaFoldDB" id="F6D663"/>
<accession>F6D663</accession>
<keyword evidence="2" id="KW-1185">Reference proteome</keyword>
<dbReference type="EMBL" id="CP002772">
    <property type="protein sequence ID" value="AEG18276.1"/>
    <property type="molecule type" value="Genomic_DNA"/>
</dbReference>
<dbReference type="STRING" id="868131.MSWAN_1259"/>
<sequence>MRSKIELNLAKPETFHKIFMQVLPYNPKTSVVDLMERLTLEQYRKMVDKVIKFEKLNGEMPEYTVVDGCKIGKKNYIDMIETVNKFLLEMGRSPGIVEIGSRSGTDYSECEFLIR</sequence>
<organism evidence="1 2">
    <name type="scientific">Methanobacterium paludis (strain DSM 25820 / JCM 18151 / SWAN1)</name>
    <dbReference type="NCBI Taxonomy" id="868131"/>
    <lineage>
        <taxon>Archaea</taxon>
        <taxon>Methanobacteriati</taxon>
        <taxon>Methanobacteriota</taxon>
        <taxon>Methanomada group</taxon>
        <taxon>Methanobacteria</taxon>
        <taxon>Methanobacteriales</taxon>
        <taxon>Methanobacteriaceae</taxon>
        <taxon>Methanobacterium</taxon>
    </lineage>
</organism>
<evidence type="ECO:0000313" key="2">
    <source>
        <dbReference type="Proteomes" id="UP000009231"/>
    </source>
</evidence>
<protein>
    <submittedName>
        <fullName evidence="1">Pseudomurein-binding repeat-containing protein</fullName>
    </submittedName>
</protein>